<feature type="non-terminal residue" evidence="2">
    <location>
        <position position="1"/>
    </location>
</feature>
<comment type="caution">
    <text evidence="2">The sequence shown here is derived from an EMBL/GenBank/DDBJ whole genome shotgun (WGS) entry which is preliminary data.</text>
</comment>
<sequence length="184" mass="20971">EPSSNAWTLKGNNVKLNPATGFGTATNATLRVKDFPVFYTPYIYFPIDDRRQSGFLPPSFSSTSDTGFTLVTPYYFNLAPNYDATLYPRYMAKRGMMLEGEFRYLTHSSEGIVNAAYLNDKDDHREGFPDYSKDRWLYGLKNTTGLDSRWLAEVDYTRISDPYYFQDLDTDLGVGSTTCLLYPA</sequence>
<feature type="domain" description="LPS-assembly protein LptD central" evidence="1">
    <location>
        <begin position="26"/>
        <end position="134"/>
    </location>
</feature>
<evidence type="ECO:0000259" key="1">
    <source>
        <dbReference type="Pfam" id="PF19838"/>
    </source>
</evidence>
<dbReference type="Proteomes" id="UP000253594">
    <property type="component" value="Unassembled WGS sequence"/>
</dbReference>
<dbReference type="Pfam" id="PF19838">
    <property type="entry name" value="LptD_2"/>
    <property type="match status" value="1"/>
</dbReference>
<gene>
    <name evidence="2" type="ORF">DT376_34860</name>
</gene>
<evidence type="ECO:0000313" key="2">
    <source>
        <dbReference type="EMBL" id="RCI70380.1"/>
    </source>
</evidence>
<organism evidence="2 3">
    <name type="scientific">Pseudomonas aeruginosa</name>
    <dbReference type="NCBI Taxonomy" id="287"/>
    <lineage>
        <taxon>Bacteria</taxon>
        <taxon>Pseudomonadati</taxon>
        <taxon>Pseudomonadota</taxon>
        <taxon>Gammaproteobacteria</taxon>
        <taxon>Pseudomonadales</taxon>
        <taxon>Pseudomonadaceae</taxon>
        <taxon>Pseudomonas</taxon>
    </lineage>
</organism>
<dbReference type="PANTHER" id="PTHR30189">
    <property type="entry name" value="LPS-ASSEMBLY PROTEIN"/>
    <property type="match status" value="1"/>
</dbReference>
<feature type="non-terminal residue" evidence="2">
    <location>
        <position position="184"/>
    </location>
</feature>
<accession>A0A367LZ32</accession>
<reference evidence="2 3" key="1">
    <citation type="submission" date="2018-07" db="EMBL/GenBank/DDBJ databases">
        <title>Mechanisms of high-level aminoglycoside resistance among Gram-negative pathogens in Brazil.</title>
        <authorList>
            <person name="Ballaben A.S."/>
            <person name="Darini A.L.C."/>
            <person name="Doi Y."/>
        </authorList>
    </citation>
    <scope>NUCLEOTIDE SEQUENCE [LARGE SCALE GENOMIC DNA]</scope>
    <source>
        <strain evidence="2 3">B2-305</strain>
    </source>
</reference>
<dbReference type="InterPro" id="IPR050218">
    <property type="entry name" value="LptD"/>
</dbReference>
<name>A0A367LZ32_PSEAI</name>
<dbReference type="PANTHER" id="PTHR30189:SF1">
    <property type="entry name" value="LPS-ASSEMBLY PROTEIN LPTD"/>
    <property type="match status" value="1"/>
</dbReference>
<dbReference type="AlphaFoldDB" id="A0A367LZ32"/>
<dbReference type="GO" id="GO:0009279">
    <property type="term" value="C:cell outer membrane"/>
    <property type="evidence" value="ECO:0007669"/>
    <property type="project" value="TreeGrafter"/>
</dbReference>
<protein>
    <submittedName>
        <fullName evidence="2">LPS-assembly protein LptD</fullName>
    </submittedName>
</protein>
<proteinExistence type="predicted"/>
<dbReference type="GO" id="GO:1990351">
    <property type="term" value="C:transporter complex"/>
    <property type="evidence" value="ECO:0007669"/>
    <property type="project" value="TreeGrafter"/>
</dbReference>
<evidence type="ECO:0000313" key="3">
    <source>
        <dbReference type="Proteomes" id="UP000253594"/>
    </source>
</evidence>
<dbReference type="InterPro" id="IPR045659">
    <property type="entry name" value="LptD_2"/>
</dbReference>
<dbReference type="EMBL" id="QORE01002161">
    <property type="protein sequence ID" value="RCI70380.1"/>
    <property type="molecule type" value="Genomic_DNA"/>
</dbReference>